<proteinExistence type="predicted"/>
<gene>
    <name evidence="1" type="ORF">DARMORV10_A08P00140.1</name>
</gene>
<reference evidence="1" key="1">
    <citation type="submission" date="2021-01" db="EMBL/GenBank/DDBJ databases">
        <authorList>
            <consortium name="Genoscope - CEA"/>
            <person name="William W."/>
        </authorList>
    </citation>
    <scope>NUCLEOTIDE SEQUENCE</scope>
</reference>
<protein>
    <submittedName>
        <fullName evidence="1">(rape) hypothetical protein</fullName>
    </submittedName>
</protein>
<accession>A0A816ZJH8</accession>
<organism evidence="1">
    <name type="scientific">Brassica napus</name>
    <name type="common">Rape</name>
    <dbReference type="NCBI Taxonomy" id="3708"/>
    <lineage>
        <taxon>Eukaryota</taxon>
        <taxon>Viridiplantae</taxon>
        <taxon>Streptophyta</taxon>
        <taxon>Embryophyta</taxon>
        <taxon>Tracheophyta</taxon>
        <taxon>Spermatophyta</taxon>
        <taxon>Magnoliopsida</taxon>
        <taxon>eudicotyledons</taxon>
        <taxon>Gunneridae</taxon>
        <taxon>Pentapetalae</taxon>
        <taxon>rosids</taxon>
        <taxon>malvids</taxon>
        <taxon>Brassicales</taxon>
        <taxon>Brassicaceae</taxon>
        <taxon>Brassiceae</taxon>
        <taxon>Brassica</taxon>
    </lineage>
</organism>
<name>A0A816ZJH8_BRANA</name>
<sequence>MGLSRPQRRGRNEVWCYFTSRLHLAPPIDFEEVLRWMVLPSRNSNVATIMKLLFQASLYYIWRERNSRVHTDVARSPSSLIGEIKSLMRLKLDLMSRAQRVLVGEMSLLATWFDNF</sequence>
<dbReference type="EMBL" id="HG994362">
    <property type="protein sequence ID" value="CAF2210609.1"/>
    <property type="molecule type" value="Genomic_DNA"/>
</dbReference>
<dbReference type="AlphaFoldDB" id="A0A816ZJH8"/>
<dbReference type="Proteomes" id="UP001295469">
    <property type="component" value="Chromosome A08"/>
</dbReference>
<evidence type="ECO:0000313" key="1">
    <source>
        <dbReference type="EMBL" id="CAF2210609.1"/>
    </source>
</evidence>